<dbReference type="InterPro" id="IPR029044">
    <property type="entry name" value="Nucleotide-diphossugar_trans"/>
</dbReference>
<dbReference type="Proteomes" id="UP000315628">
    <property type="component" value="Unassembled WGS sequence"/>
</dbReference>
<protein>
    <submittedName>
        <fullName evidence="1">Uncharacterized protein</fullName>
    </submittedName>
</protein>
<dbReference type="SUPFAM" id="SSF53448">
    <property type="entry name" value="Nucleotide-diphospho-sugar transferases"/>
    <property type="match status" value="1"/>
</dbReference>
<sequence>MSPIRRAFRSTTSPLRQHLKKVLRPAATRAMPTIARMAGASEKTTPAADAKAFADAYRALEREFPEACSPGNGTGSTPPTKAAVQQKVKAARTARSRTVNSDQLARGTALDDAVLTEVRTLIKNGEKDKALALGHALRGRPATRSTGCAVLGIALLNSSGPASAWTVFSEIAGTDDADLVANDLYAAAFGALGDDASEVLDADLASGRFHSWSGVTLLRVAQKALARGLSDQAEVLIRTAQGRPEASMTENVRKELARLASWLPGGSKRAEIPQVAGAIPFGVIGYDQPDIASRNIGDYIQTVASMGHLVRQQNFTFTGDPDLVELAEELRGSTKTERLVDGESVSLNLFQLNRDGSPLQAVPEGTWALTFGWFMHHMFGQGFAFPFHDNVRPIILSFHVRFPAMLTPEALDYLRRYSPVGCRDWQTVALLRSVGVPAFFSGCLTTTVDTVFRRDGEDTRDATVYVDSPQTGPGTSRMQEQMSVRSLTFVENLRLARDWVRDYHLKYDKVVTSRLHCFLPARSVGSQVTFLPKNRSNNRFGGLIDTSDADFERIRQGILDKASRILQVIASGADEDDVYARWREICAPAMAEADEFLAARELPVLTAEAVTALVPAQGSGEHGGSDPAAVHVVVDVRRGEAKHLPRLIRSIDAHTSAPVEILAVGATTTEGERQSLRSDDLPLPVRWITVDEVAVRSLGDVTPNRQHELSLALAAPALPHARHAVFLPASALVRDDLTRLATVLPEEGALVTATAERHRGRESGLELIRRISGRQGDDNARALDFLIAAHRRHPGEFSTFDTNVMVIDLEAARRANLAGHLLPLILKYGMSFGEAMNIYAGPHRTELDGVWNHAPGYEVRSDPGVVNWRDTSKPWSAWVTPFAEEWANY</sequence>
<proteinExistence type="predicted"/>
<dbReference type="AlphaFoldDB" id="A0A560WGX4"/>
<dbReference type="RefSeq" id="WP_144855281.1">
    <property type="nucleotide sequence ID" value="NZ_BAAAYT010000002.1"/>
</dbReference>
<comment type="caution">
    <text evidence="1">The sequence shown here is derived from an EMBL/GenBank/DDBJ whole genome shotgun (WGS) entry which is preliminary data.</text>
</comment>
<dbReference type="OrthoDB" id="5672604at2"/>
<accession>A0A560WGX4</accession>
<gene>
    <name evidence="1" type="ORF">FB557_0479</name>
</gene>
<evidence type="ECO:0000313" key="1">
    <source>
        <dbReference type="EMBL" id="TWD16933.1"/>
    </source>
</evidence>
<dbReference type="EMBL" id="VIUW01000001">
    <property type="protein sequence ID" value="TWD16933.1"/>
    <property type="molecule type" value="Genomic_DNA"/>
</dbReference>
<reference evidence="1 2" key="1">
    <citation type="submission" date="2019-06" db="EMBL/GenBank/DDBJ databases">
        <title>Sequencing the genomes of 1000 actinobacteria strains.</title>
        <authorList>
            <person name="Klenk H.-P."/>
        </authorList>
    </citation>
    <scope>NUCLEOTIDE SEQUENCE [LARGE SCALE GENOMIC DNA]</scope>
    <source>
        <strain evidence="1 2">DSM 18935</strain>
    </source>
</reference>
<organism evidence="1 2">
    <name type="scientific">Marihabitans asiaticum</name>
    <dbReference type="NCBI Taxonomy" id="415218"/>
    <lineage>
        <taxon>Bacteria</taxon>
        <taxon>Bacillati</taxon>
        <taxon>Actinomycetota</taxon>
        <taxon>Actinomycetes</taxon>
        <taxon>Micrococcales</taxon>
        <taxon>Intrasporangiaceae</taxon>
        <taxon>Marihabitans</taxon>
    </lineage>
</organism>
<name>A0A560WGX4_9MICO</name>
<keyword evidence="2" id="KW-1185">Reference proteome</keyword>
<dbReference type="Gene3D" id="3.90.550.10">
    <property type="entry name" value="Spore Coat Polysaccharide Biosynthesis Protein SpsA, Chain A"/>
    <property type="match status" value="1"/>
</dbReference>
<evidence type="ECO:0000313" key="2">
    <source>
        <dbReference type="Proteomes" id="UP000315628"/>
    </source>
</evidence>